<dbReference type="Proteomes" id="UP000474778">
    <property type="component" value="Unassembled WGS sequence"/>
</dbReference>
<dbReference type="EMBL" id="WRPA01000004">
    <property type="protein sequence ID" value="MXR68378.1"/>
    <property type="molecule type" value="Genomic_DNA"/>
</dbReference>
<comment type="caution">
    <text evidence="1">The sequence shown here is derived from an EMBL/GenBank/DDBJ whole genome shotgun (WGS) entry which is preliminary data.</text>
</comment>
<dbReference type="AlphaFoldDB" id="A0A6L7HZ16"/>
<dbReference type="PANTHER" id="PTHR33639:SF2">
    <property type="entry name" value="DUF393 DOMAIN-CONTAINING PROTEIN"/>
    <property type="match status" value="1"/>
</dbReference>
<proteinExistence type="predicted"/>
<evidence type="ECO:0000313" key="1">
    <source>
        <dbReference type="EMBL" id="MXR68378.1"/>
    </source>
</evidence>
<evidence type="ECO:0000313" key="2">
    <source>
        <dbReference type="Proteomes" id="UP000474778"/>
    </source>
</evidence>
<name>A0A6L7HZ16_9GAMM</name>
<dbReference type="PANTHER" id="PTHR33639">
    <property type="entry name" value="THIOL-DISULFIDE OXIDOREDUCTASE DCC"/>
    <property type="match status" value="1"/>
</dbReference>
<accession>A0A6L7HZ16</accession>
<dbReference type="InterPro" id="IPR007263">
    <property type="entry name" value="DCC1-like"/>
</dbReference>
<dbReference type="InterPro" id="IPR052927">
    <property type="entry name" value="DCC_oxidoreductase"/>
</dbReference>
<sequence>MRGKRNTQSTRSRKINRQGTNIKEACVQGTGIQGTSVKHGAEQVDCFPLVIFDGSCNLCHGAVRFIVRRDRRQHFKFASIQSETAQRLLARRGINVDLEDLSSFYLLREQEVLAQSEAALAVASQLDGLWPLLRILKVLPRGLRDWGYRQIANRRYRLFGRRACALPSEVDRARFID</sequence>
<protein>
    <submittedName>
        <fullName evidence="1">DUF393 domain-containing protein</fullName>
    </submittedName>
</protein>
<dbReference type="GO" id="GO:0015035">
    <property type="term" value="F:protein-disulfide reductase activity"/>
    <property type="evidence" value="ECO:0007669"/>
    <property type="project" value="InterPro"/>
</dbReference>
<reference evidence="1 2" key="1">
    <citation type="submission" date="2019-12" db="EMBL/GenBank/DDBJ databases">
        <title>Shewanella insulae sp. nov., isolated from a tidal flat.</title>
        <authorList>
            <person name="Yoon J.-H."/>
        </authorList>
    </citation>
    <scope>NUCLEOTIDE SEQUENCE [LARGE SCALE GENOMIC DNA]</scope>
    <source>
        <strain evidence="1 2">JBTF-M18</strain>
    </source>
</reference>
<organism evidence="1 2">
    <name type="scientific">Shewanella insulae</name>
    <dbReference type="NCBI Taxonomy" id="2681496"/>
    <lineage>
        <taxon>Bacteria</taxon>
        <taxon>Pseudomonadati</taxon>
        <taxon>Pseudomonadota</taxon>
        <taxon>Gammaproteobacteria</taxon>
        <taxon>Alteromonadales</taxon>
        <taxon>Shewanellaceae</taxon>
        <taxon>Shewanella</taxon>
    </lineage>
</organism>
<keyword evidence="2" id="KW-1185">Reference proteome</keyword>
<dbReference type="Pfam" id="PF04134">
    <property type="entry name" value="DCC1-like"/>
    <property type="match status" value="1"/>
</dbReference>
<gene>
    <name evidence="1" type="ORF">GNT65_06765</name>
</gene>
<dbReference type="RefSeq" id="WP_160794598.1">
    <property type="nucleotide sequence ID" value="NZ_CANMWR010000014.1"/>
</dbReference>